<evidence type="ECO:0000256" key="2">
    <source>
        <dbReference type="ARBA" id="ARBA00001946"/>
    </source>
</evidence>
<evidence type="ECO:0000256" key="6">
    <source>
        <dbReference type="ARBA" id="ARBA00032162"/>
    </source>
</evidence>
<comment type="cofactor">
    <cofactor evidence="2">
        <name>Mg(2+)</name>
        <dbReference type="ChEBI" id="CHEBI:18420"/>
    </cofactor>
</comment>
<gene>
    <name evidence="9" type="primary">nudF_2</name>
    <name evidence="9" type="ORF">IMCC3135_31060</name>
</gene>
<keyword evidence="5 9" id="KW-0378">Hydrolase</keyword>
<dbReference type="SUPFAM" id="SSF55811">
    <property type="entry name" value="Nudix"/>
    <property type="match status" value="1"/>
</dbReference>
<dbReference type="AlphaFoldDB" id="A0A2Z2P188"/>
<protein>
    <recommendedName>
        <fullName evidence="4">GDP-mannose pyrophosphatase</fullName>
    </recommendedName>
    <alternativeName>
        <fullName evidence="6">GDP-mannose hydrolase</fullName>
    </alternativeName>
    <alternativeName>
        <fullName evidence="7">GDPMK</fullName>
    </alternativeName>
</protein>
<dbReference type="Pfam" id="PF00293">
    <property type="entry name" value="NUDIX"/>
    <property type="match status" value="1"/>
</dbReference>
<dbReference type="RefSeq" id="WP_088921061.1">
    <property type="nucleotide sequence ID" value="NZ_CP018632.1"/>
</dbReference>
<evidence type="ECO:0000259" key="8">
    <source>
        <dbReference type="PROSITE" id="PS51462"/>
    </source>
</evidence>
<dbReference type="KEGG" id="gai:IMCC3135_31060"/>
<dbReference type="Proteomes" id="UP000250079">
    <property type="component" value="Chromosome"/>
</dbReference>
<dbReference type="PANTHER" id="PTHR11839:SF18">
    <property type="entry name" value="NUDIX HYDROLASE DOMAIN-CONTAINING PROTEIN"/>
    <property type="match status" value="1"/>
</dbReference>
<dbReference type="InterPro" id="IPR020084">
    <property type="entry name" value="NUDIX_hydrolase_CS"/>
</dbReference>
<evidence type="ECO:0000313" key="9">
    <source>
        <dbReference type="EMBL" id="ASJ76261.1"/>
    </source>
</evidence>
<name>A0A2Z2P188_9GAMM</name>
<evidence type="ECO:0000313" key="10">
    <source>
        <dbReference type="Proteomes" id="UP000250079"/>
    </source>
</evidence>
<dbReference type="Gene3D" id="3.90.79.10">
    <property type="entry name" value="Nucleoside Triphosphate Pyrophosphohydrolase"/>
    <property type="match status" value="1"/>
</dbReference>
<dbReference type="EMBL" id="CP018632">
    <property type="protein sequence ID" value="ASJ76261.1"/>
    <property type="molecule type" value="Genomic_DNA"/>
</dbReference>
<comment type="catalytic activity">
    <reaction evidence="1">
        <text>GDP-alpha-D-mannose + H2O = alpha-D-mannose 1-phosphate + GMP + 2 H(+)</text>
        <dbReference type="Rhea" id="RHEA:27978"/>
        <dbReference type="ChEBI" id="CHEBI:15377"/>
        <dbReference type="ChEBI" id="CHEBI:15378"/>
        <dbReference type="ChEBI" id="CHEBI:57527"/>
        <dbReference type="ChEBI" id="CHEBI:58115"/>
        <dbReference type="ChEBI" id="CHEBI:58409"/>
    </reaction>
</comment>
<reference evidence="9 10" key="1">
    <citation type="submission" date="2016-12" db="EMBL/GenBank/DDBJ databases">
        <authorList>
            <person name="Song W.-J."/>
            <person name="Kurnit D.M."/>
        </authorList>
    </citation>
    <scope>NUCLEOTIDE SEQUENCE [LARGE SCALE GENOMIC DNA]</scope>
    <source>
        <strain evidence="9 10">IMCC3135</strain>
    </source>
</reference>
<evidence type="ECO:0000256" key="4">
    <source>
        <dbReference type="ARBA" id="ARBA00016377"/>
    </source>
</evidence>
<dbReference type="CDD" id="cd24161">
    <property type="entry name" value="NUDIX_ADPRase_Ndx2"/>
    <property type="match status" value="1"/>
</dbReference>
<dbReference type="GO" id="GO:0016787">
    <property type="term" value="F:hydrolase activity"/>
    <property type="evidence" value="ECO:0007669"/>
    <property type="project" value="UniProtKB-KW"/>
</dbReference>
<dbReference type="GO" id="GO:0005829">
    <property type="term" value="C:cytosol"/>
    <property type="evidence" value="ECO:0007669"/>
    <property type="project" value="TreeGrafter"/>
</dbReference>
<sequence>MTSITDKRWLTHSTEEIYDNPWITLTHRHVSAPTGKQGIYGVVHFKNTAIGVIPIDAEGYTWLVGQHRYTLDQYEWEIPEGGALIGESSLAAAQRELREETGIVARRWTSLLKLNTSNSVTDEVARVFLAQDLSFGETEPDDTELLQLRRIPLDDAINMALDGSIADSVAMSALLKLGLLLDRGVLSI</sequence>
<evidence type="ECO:0000256" key="5">
    <source>
        <dbReference type="ARBA" id="ARBA00022801"/>
    </source>
</evidence>
<dbReference type="PROSITE" id="PS51462">
    <property type="entry name" value="NUDIX"/>
    <property type="match status" value="1"/>
</dbReference>
<dbReference type="PROSITE" id="PS00893">
    <property type="entry name" value="NUDIX_BOX"/>
    <property type="match status" value="1"/>
</dbReference>
<comment type="similarity">
    <text evidence="3">Belongs to the Nudix hydrolase family. NudK subfamily.</text>
</comment>
<organism evidence="9 10">
    <name type="scientific">Granulosicoccus antarcticus IMCC3135</name>
    <dbReference type="NCBI Taxonomy" id="1192854"/>
    <lineage>
        <taxon>Bacteria</taxon>
        <taxon>Pseudomonadati</taxon>
        <taxon>Pseudomonadota</taxon>
        <taxon>Gammaproteobacteria</taxon>
        <taxon>Chromatiales</taxon>
        <taxon>Granulosicoccaceae</taxon>
        <taxon>Granulosicoccus</taxon>
    </lineage>
</organism>
<dbReference type="PANTHER" id="PTHR11839">
    <property type="entry name" value="UDP/ADP-SUGAR PYROPHOSPHATASE"/>
    <property type="match status" value="1"/>
</dbReference>
<dbReference type="InterPro" id="IPR015797">
    <property type="entry name" value="NUDIX_hydrolase-like_dom_sf"/>
</dbReference>
<keyword evidence="10" id="KW-1185">Reference proteome</keyword>
<evidence type="ECO:0000256" key="3">
    <source>
        <dbReference type="ARBA" id="ARBA00007275"/>
    </source>
</evidence>
<dbReference type="InterPro" id="IPR000086">
    <property type="entry name" value="NUDIX_hydrolase_dom"/>
</dbReference>
<dbReference type="GO" id="GO:0006753">
    <property type="term" value="P:nucleoside phosphate metabolic process"/>
    <property type="evidence" value="ECO:0007669"/>
    <property type="project" value="TreeGrafter"/>
</dbReference>
<dbReference type="OrthoDB" id="7066556at2"/>
<proteinExistence type="inferred from homology"/>
<dbReference type="GO" id="GO:0019693">
    <property type="term" value="P:ribose phosphate metabolic process"/>
    <property type="evidence" value="ECO:0007669"/>
    <property type="project" value="TreeGrafter"/>
</dbReference>
<evidence type="ECO:0000256" key="7">
    <source>
        <dbReference type="ARBA" id="ARBA00032272"/>
    </source>
</evidence>
<feature type="domain" description="Nudix hydrolase" evidence="8">
    <location>
        <begin position="45"/>
        <end position="173"/>
    </location>
</feature>
<accession>A0A2Z2P188</accession>
<evidence type="ECO:0000256" key="1">
    <source>
        <dbReference type="ARBA" id="ARBA00000847"/>
    </source>
</evidence>